<sequence length="211" mass="23549">MGNGCEVQITHVGLGNLLTANRSLCLRNFLCVPDIKRNLLTVSQFARDNGVFFEFHSHNCFFKDARTKAILLEGRLTPEGLYELHSFDVLRSRGCDRDCSTIANNVASEACLVSKDCVSLEVWHKCLGHPSLNVLKNALSSCNIVVSNKKLSVVCLPSLQGKAHKLPFHLSTTEYDAPFQLIVLDVWGPAHTVSDGFYYYISFIDVYSKFT</sequence>
<reference evidence="2" key="1">
    <citation type="submission" date="2023-05" db="EMBL/GenBank/DDBJ databases">
        <title>Genome and transcriptome analyses reveal genes involved in the formation of fine ridges on petal epidermal cells in Hibiscus trionum.</title>
        <authorList>
            <person name="Koshimizu S."/>
            <person name="Masuda S."/>
            <person name="Ishii T."/>
            <person name="Shirasu K."/>
            <person name="Hoshino A."/>
            <person name="Arita M."/>
        </authorList>
    </citation>
    <scope>NUCLEOTIDE SEQUENCE</scope>
    <source>
        <strain evidence="2">Hamamatsu line</strain>
    </source>
</reference>
<accession>A0A9W7MCM8</accession>
<dbReference type="AlphaFoldDB" id="A0A9W7MCM8"/>
<evidence type="ECO:0000313" key="3">
    <source>
        <dbReference type="Proteomes" id="UP001165190"/>
    </source>
</evidence>
<feature type="domain" description="GAG-pre-integrase" evidence="1">
    <location>
        <begin position="104"/>
        <end position="162"/>
    </location>
</feature>
<comment type="caution">
    <text evidence="2">The sequence shown here is derived from an EMBL/GenBank/DDBJ whole genome shotgun (WGS) entry which is preliminary data.</text>
</comment>
<dbReference type="OrthoDB" id="1749397at2759"/>
<gene>
    <name evidence="2" type="ORF">HRI_003244400</name>
</gene>
<dbReference type="Proteomes" id="UP001165190">
    <property type="component" value="Unassembled WGS sequence"/>
</dbReference>
<dbReference type="InterPro" id="IPR025724">
    <property type="entry name" value="GAG-pre-integrase_dom"/>
</dbReference>
<organism evidence="2 3">
    <name type="scientific">Hibiscus trionum</name>
    <name type="common">Flower of an hour</name>
    <dbReference type="NCBI Taxonomy" id="183268"/>
    <lineage>
        <taxon>Eukaryota</taxon>
        <taxon>Viridiplantae</taxon>
        <taxon>Streptophyta</taxon>
        <taxon>Embryophyta</taxon>
        <taxon>Tracheophyta</taxon>
        <taxon>Spermatophyta</taxon>
        <taxon>Magnoliopsida</taxon>
        <taxon>eudicotyledons</taxon>
        <taxon>Gunneridae</taxon>
        <taxon>Pentapetalae</taxon>
        <taxon>rosids</taxon>
        <taxon>malvids</taxon>
        <taxon>Malvales</taxon>
        <taxon>Malvaceae</taxon>
        <taxon>Malvoideae</taxon>
        <taxon>Hibiscus</taxon>
    </lineage>
</organism>
<dbReference type="Pfam" id="PF13976">
    <property type="entry name" value="gag_pre-integrs"/>
    <property type="match status" value="1"/>
</dbReference>
<keyword evidence="3" id="KW-1185">Reference proteome</keyword>
<name>A0A9W7MCM8_HIBTR</name>
<evidence type="ECO:0000313" key="2">
    <source>
        <dbReference type="EMBL" id="GMI95751.1"/>
    </source>
</evidence>
<evidence type="ECO:0000259" key="1">
    <source>
        <dbReference type="Pfam" id="PF13976"/>
    </source>
</evidence>
<protein>
    <recommendedName>
        <fullName evidence="1">GAG-pre-integrase domain-containing protein</fullName>
    </recommendedName>
</protein>
<proteinExistence type="predicted"/>
<dbReference type="EMBL" id="BSYR01000027">
    <property type="protein sequence ID" value="GMI95751.1"/>
    <property type="molecule type" value="Genomic_DNA"/>
</dbReference>